<name>A0ABM8QP59_9BACT</name>
<organism evidence="1 2">
    <name type="scientific">Nitrospira defluvii</name>
    <dbReference type="NCBI Taxonomy" id="330214"/>
    <lineage>
        <taxon>Bacteria</taxon>
        <taxon>Pseudomonadati</taxon>
        <taxon>Nitrospirota</taxon>
        <taxon>Nitrospiria</taxon>
        <taxon>Nitrospirales</taxon>
        <taxon>Nitrospiraceae</taxon>
        <taxon>Nitrospira</taxon>
    </lineage>
</organism>
<sequence>MAIPSPADLAQYRVTFFFGPEPVEHRPDHLRCVFNVKKRSWKGGVQVGVDLAHAHLDQARAHIGFASWLQDLLRDMEQEERVATVQRADDLFIQSLCTCALNLALHAGLEQQNQVIEASAFASELEHLIRNAPTEVTDRIRLELDLAEPSDLA</sequence>
<protein>
    <submittedName>
        <fullName evidence="1">Uncharacterized protein</fullName>
    </submittedName>
</protein>
<keyword evidence="2" id="KW-1185">Reference proteome</keyword>
<dbReference type="EMBL" id="CAJNBJ010000001">
    <property type="protein sequence ID" value="CAE6707791.1"/>
    <property type="molecule type" value="Genomic_DNA"/>
</dbReference>
<dbReference type="RefSeq" id="WP_213040854.1">
    <property type="nucleotide sequence ID" value="NZ_CAJNBJ010000001.1"/>
</dbReference>
<evidence type="ECO:0000313" key="1">
    <source>
        <dbReference type="EMBL" id="CAE6707791.1"/>
    </source>
</evidence>
<evidence type="ECO:0000313" key="2">
    <source>
        <dbReference type="Proteomes" id="UP000675880"/>
    </source>
</evidence>
<gene>
    <name evidence="1" type="ORF">NSPZN2_11064</name>
</gene>
<proteinExistence type="predicted"/>
<accession>A0ABM8QP59</accession>
<comment type="caution">
    <text evidence="1">The sequence shown here is derived from an EMBL/GenBank/DDBJ whole genome shotgun (WGS) entry which is preliminary data.</text>
</comment>
<dbReference type="Proteomes" id="UP000675880">
    <property type="component" value="Unassembled WGS sequence"/>
</dbReference>
<reference evidence="1 2" key="1">
    <citation type="submission" date="2021-02" db="EMBL/GenBank/DDBJ databases">
        <authorList>
            <person name="Han P."/>
        </authorList>
    </citation>
    <scope>NUCLEOTIDE SEQUENCE [LARGE SCALE GENOMIC DNA]</scope>
    <source>
        <strain evidence="1">Candidatus Nitrospira sp. ZN2</strain>
    </source>
</reference>